<evidence type="ECO:0000259" key="8">
    <source>
        <dbReference type="PROSITE" id="PS51253"/>
    </source>
</evidence>
<dbReference type="InterPro" id="IPR009057">
    <property type="entry name" value="Homeodomain-like_sf"/>
</dbReference>
<dbReference type="PANTHER" id="PTHR19303">
    <property type="entry name" value="TRANSPOSON"/>
    <property type="match status" value="1"/>
</dbReference>
<feature type="domain" description="HTH psq-type" evidence="7">
    <location>
        <begin position="51"/>
        <end position="102"/>
    </location>
</feature>
<name>G3W5F6_SARHA</name>
<reference evidence="9" key="3">
    <citation type="submission" date="2025-09" db="UniProtKB">
        <authorList>
            <consortium name="Ensembl"/>
        </authorList>
    </citation>
    <scope>IDENTIFICATION</scope>
</reference>
<dbReference type="PROSITE" id="PS51253">
    <property type="entry name" value="HTH_CENPB"/>
    <property type="match status" value="1"/>
</dbReference>
<feature type="compositionally biased region" description="Low complexity" evidence="6">
    <location>
        <begin position="105"/>
        <end position="117"/>
    </location>
</feature>
<dbReference type="Proteomes" id="UP000007648">
    <property type="component" value="Unassembled WGS sequence"/>
</dbReference>
<evidence type="ECO:0000313" key="9">
    <source>
        <dbReference type="Ensembl" id="ENSSHAP00000010661.2"/>
    </source>
</evidence>
<evidence type="ECO:0000256" key="5">
    <source>
        <dbReference type="PROSITE-ProRule" id="PRU00320"/>
    </source>
</evidence>
<dbReference type="eggNOG" id="KOG3105">
    <property type="taxonomic scope" value="Eukaryota"/>
</dbReference>
<dbReference type="InterPro" id="IPR004875">
    <property type="entry name" value="DDE_SF_endonuclease_dom"/>
</dbReference>
<dbReference type="GeneTree" id="ENSGT00940000163154"/>
<reference evidence="9 10" key="1">
    <citation type="journal article" date="2011" name="Proc. Natl. Acad. Sci. U.S.A.">
        <title>Genetic diversity and population structure of the endangered marsupial Sarcophilus harrisii (Tasmanian devil).</title>
        <authorList>
            <person name="Miller W."/>
            <person name="Hayes V.M."/>
            <person name="Ratan A."/>
            <person name="Petersen D.C."/>
            <person name="Wittekindt N.E."/>
            <person name="Miller J."/>
            <person name="Walenz B."/>
            <person name="Knight J."/>
            <person name="Qi J."/>
            <person name="Zhao F."/>
            <person name="Wang Q."/>
            <person name="Bedoya-Reina O.C."/>
            <person name="Katiyar N."/>
            <person name="Tomsho L.P."/>
            <person name="Kasson L.M."/>
            <person name="Hardie R.A."/>
            <person name="Woodbridge P."/>
            <person name="Tindall E.A."/>
            <person name="Bertelsen M.F."/>
            <person name="Dixon D."/>
            <person name="Pyecroft S."/>
            <person name="Helgen K.M."/>
            <person name="Lesk A.M."/>
            <person name="Pringle T.H."/>
            <person name="Patterson N."/>
            <person name="Zhang Y."/>
            <person name="Kreiss A."/>
            <person name="Woods G.M."/>
            <person name="Jones M.E."/>
            <person name="Schuster S.C."/>
        </authorList>
    </citation>
    <scope>NUCLEOTIDE SEQUENCE [LARGE SCALE GENOMIC DNA]</scope>
</reference>
<dbReference type="CTD" id="100683197"/>
<dbReference type="PROSITE" id="PS50960">
    <property type="entry name" value="HTH_PSQ"/>
    <property type="match status" value="1"/>
</dbReference>
<comment type="similarity">
    <text evidence="2">Belongs to the tigger transposable element derived protein family.</text>
</comment>
<dbReference type="GO" id="GO:0005634">
    <property type="term" value="C:nucleus"/>
    <property type="evidence" value="ECO:0007669"/>
    <property type="project" value="UniProtKB-SubCell"/>
</dbReference>
<gene>
    <name evidence="9" type="primary">CENPBD1</name>
</gene>
<dbReference type="AlphaFoldDB" id="G3W5F6"/>
<dbReference type="SUPFAM" id="SSF46689">
    <property type="entry name" value="Homeodomain-like"/>
    <property type="match status" value="2"/>
</dbReference>
<sequence>MSKAGPGACWRPEGLPSARAAPRPSAPASASPPALGAKMPGKRPPSETGIRSGKRERKAIPLAAKLEVLRRFEEGEKLSRIARALGLAVSTVATIRDNKEKIKASSEAASPARAAQPTRRRSAGMENVERLLGLWIQDQNRQHAPMSATVVQDEAKSSFGDLQREQGGSAQMETFGASRGWLVRFKGRHGLPSVTAAHDAASPAAGRELKYPEGLKSVVQKGGYTPRLVFNIGETGLYWKRMPENAYISVEEDAAAAGRRPTKDRLMLLLGGNAAGDFKLKPLLVYHSENPQAMKGYSKPNLPVIWRSNKKAWITRSIFHEWFTHFFCPAVEKYCAQNNLANKALLILENAPGHPVNLSDLSDNVRVEYLVENKANPMQPMGQGVISTFKAHYLRKTFQHLLGGTDGEDRSTVREFWRNYNIMNAVDNIAEAWDELEPSLMNSVWKKIWPECVHAHDVSQIENITQIQQDILALANDIGFAELVEADVDQLLQSHDEELSNEELMQLEQERAVEEKEENEDAPPILRQLTTKELSEAFSHFEAGMQILANNDPNSERKFAVSRGINDTISCYRELYNEKKQRSKQLS</sequence>
<dbReference type="Pfam" id="PF04218">
    <property type="entry name" value="CENP-B_N"/>
    <property type="match status" value="1"/>
</dbReference>
<dbReference type="InterPro" id="IPR036388">
    <property type="entry name" value="WH-like_DNA-bd_sf"/>
</dbReference>
<dbReference type="GO" id="GO:0003677">
    <property type="term" value="F:DNA binding"/>
    <property type="evidence" value="ECO:0007669"/>
    <property type="project" value="UniProtKB-UniRule"/>
</dbReference>
<feature type="DNA-binding region" description="H-T-H motif" evidence="5">
    <location>
        <begin position="78"/>
        <end position="98"/>
    </location>
</feature>
<dbReference type="PANTHER" id="PTHR19303:SF59">
    <property type="entry name" value="HTH CENPB-TYPE DOMAIN-CONTAINING PROTEIN"/>
    <property type="match status" value="1"/>
</dbReference>
<evidence type="ECO:0000313" key="10">
    <source>
        <dbReference type="Proteomes" id="UP000007648"/>
    </source>
</evidence>
<evidence type="ECO:0000256" key="3">
    <source>
        <dbReference type="ARBA" id="ARBA00023125"/>
    </source>
</evidence>
<comment type="subcellular location">
    <subcellularLocation>
        <location evidence="1 5">Nucleus</location>
    </subcellularLocation>
</comment>
<dbReference type="GeneID" id="105749117"/>
<dbReference type="FunCoup" id="G3W5F6">
    <property type="interactions" value="758"/>
</dbReference>
<evidence type="ECO:0000256" key="2">
    <source>
        <dbReference type="ARBA" id="ARBA00010881"/>
    </source>
</evidence>
<evidence type="ECO:0000256" key="1">
    <source>
        <dbReference type="ARBA" id="ARBA00004123"/>
    </source>
</evidence>
<dbReference type="Pfam" id="PF03184">
    <property type="entry name" value="DDE_1"/>
    <property type="match status" value="1"/>
</dbReference>
<dbReference type="Gene3D" id="1.10.10.10">
    <property type="entry name" value="Winged helix-like DNA-binding domain superfamily/Winged helix DNA-binding domain"/>
    <property type="match status" value="1"/>
</dbReference>
<dbReference type="Ensembl" id="ENSSHAT00000010755.2">
    <property type="protein sequence ID" value="ENSSHAP00000010661.2"/>
    <property type="gene ID" value="ENSSHAG00000009201.2"/>
</dbReference>
<dbReference type="RefSeq" id="XP_012395846.2">
    <property type="nucleotide sequence ID" value="XM_012540392.2"/>
</dbReference>
<dbReference type="Gene3D" id="1.10.10.60">
    <property type="entry name" value="Homeodomain-like"/>
    <property type="match status" value="1"/>
</dbReference>
<dbReference type="InParanoid" id="G3W5F6"/>
<accession>G3W5F6</accession>
<dbReference type="InterPro" id="IPR007889">
    <property type="entry name" value="HTH_Psq"/>
</dbReference>
<evidence type="ECO:0000259" key="7">
    <source>
        <dbReference type="PROSITE" id="PS50960"/>
    </source>
</evidence>
<protein>
    <submittedName>
        <fullName evidence="9">Uncharacterized protein</fullName>
    </submittedName>
</protein>
<feature type="domain" description="HTH CENPB-type" evidence="8">
    <location>
        <begin position="116"/>
        <end position="195"/>
    </location>
</feature>
<feature type="region of interest" description="Disordered" evidence="6">
    <location>
        <begin position="1"/>
        <end position="57"/>
    </location>
</feature>
<proteinExistence type="inferred from homology"/>
<dbReference type="OrthoDB" id="125347at2759"/>
<organism evidence="9 10">
    <name type="scientific">Sarcophilus harrisii</name>
    <name type="common">Tasmanian devil</name>
    <name type="synonym">Sarcophilus laniarius</name>
    <dbReference type="NCBI Taxonomy" id="9305"/>
    <lineage>
        <taxon>Eukaryota</taxon>
        <taxon>Metazoa</taxon>
        <taxon>Chordata</taxon>
        <taxon>Craniata</taxon>
        <taxon>Vertebrata</taxon>
        <taxon>Euteleostomi</taxon>
        <taxon>Mammalia</taxon>
        <taxon>Metatheria</taxon>
        <taxon>Dasyuromorphia</taxon>
        <taxon>Dasyuridae</taxon>
        <taxon>Sarcophilus</taxon>
    </lineage>
</organism>
<feature type="compositionally biased region" description="Low complexity" evidence="6">
    <location>
        <begin position="16"/>
        <end position="34"/>
    </location>
</feature>
<evidence type="ECO:0000256" key="4">
    <source>
        <dbReference type="ARBA" id="ARBA00023242"/>
    </source>
</evidence>
<dbReference type="HOGENOM" id="CLU_018294_1_4_1"/>
<keyword evidence="3 5" id="KW-0238">DNA-binding</keyword>
<keyword evidence="10" id="KW-1185">Reference proteome</keyword>
<keyword evidence="4 5" id="KW-0539">Nucleus</keyword>
<evidence type="ECO:0000256" key="6">
    <source>
        <dbReference type="SAM" id="MobiDB-lite"/>
    </source>
</evidence>
<dbReference type="InterPro" id="IPR050863">
    <property type="entry name" value="CenT-Element_Derived"/>
</dbReference>
<dbReference type="InterPro" id="IPR006600">
    <property type="entry name" value="HTH_CenpB_DNA-bd_dom"/>
</dbReference>
<feature type="region of interest" description="Disordered" evidence="6">
    <location>
        <begin position="101"/>
        <end position="123"/>
    </location>
</feature>
<reference evidence="9" key="2">
    <citation type="submission" date="2025-08" db="UniProtKB">
        <authorList>
            <consortium name="Ensembl"/>
        </authorList>
    </citation>
    <scope>IDENTIFICATION</scope>
</reference>
<dbReference type="KEGG" id="shr:105749117"/>
<dbReference type="Pfam" id="PF03221">
    <property type="entry name" value="HTH_Tnp_Tc5"/>
    <property type="match status" value="1"/>
</dbReference>